<keyword evidence="4 5" id="KW-0472">Membrane</keyword>
<evidence type="ECO:0000256" key="2">
    <source>
        <dbReference type="ARBA" id="ARBA00022692"/>
    </source>
</evidence>
<dbReference type="RefSeq" id="WP_236339834.1">
    <property type="nucleotide sequence ID" value="NZ_CAKMMF010000006.1"/>
</dbReference>
<comment type="subcellular location">
    <subcellularLocation>
        <location evidence="1">Membrane</location>
        <topology evidence="1">Multi-pass membrane protein</topology>
    </subcellularLocation>
</comment>
<feature type="transmembrane region" description="Helical" evidence="5">
    <location>
        <begin position="240"/>
        <end position="262"/>
    </location>
</feature>
<dbReference type="InterPro" id="IPR013525">
    <property type="entry name" value="ABC2_TM"/>
</dbReference>
<evidence type="ECO:0000313" key="8">
    <source>
        <dbReference type="Proteomes" id="UP000838686"/>
    </source>
</evidence>
<dbReference type="PANTHER" id="PTHR43027">
    <property type="entry name" value="DOXORUBICIN RESISTANCE ABC TRANSPORTER PERMEASE PROTEIN DRRC-RELATED"/>
    <property type="match status" value="1"/>
</dbReference>
<evidence type="ECO:0000256" key="5">
    <source>
        <dbReference type="SAM" id="Phobius"/>
    </source>
</evidence>
<keyword evidence="3 5" id="KW-1133">Transmembrane helix</keyword>
<evidence type="ECO:0000256" key="1">
    <source>
        <dbReference type="ARBA" id="ARBA00004141"/>
    </source>
</evidence>
<feature type="transmembrane region" description="Helical" evidence="5">
    <location>
        <begin position="20"/>
        <end position="39"/>
    </location>
</feature>
<dbReference type="Proteomes" id="UP000838686">
    <property type="component" value="Unassembled WGS sequence"/>
</dbReference>
<dbReference type="EMBL" id="CAKMMF010000006">
    <property type="protein sequence ID" value="CAH1200603.1"/>
    <property type="molecule type" value="Genomic_DNA"/>
</dbReference>
<feature type="transmembrane region" description="Helical" evidence="5">
    <location>
        <begin position="274"/>
        <end position="296"/>
    </location>
</feature>
<accession>A0ABN8G606</accession>
<evidence type="ECO:0000256" key="3">
    <source>
        <dbReference type="ARBA" id="ARBA00022989"/>
    </source>
</evidence>
<dbReference type="InterPro" id="IPR052902">
    <property type="entry name" value="ABC-2_transporter"/>
</dbReference>
<evidence type="ECO:0000313" key="7">
    <source>
        <dbReference type="EMBL" id="CAH1200603.1"/>
    </source>
</evidence>
<keyword evidence="8" id="KW-1185">Reference proteome</keyword>
<proteinExistence type="predicted"/>
<feature type="domain" description="ABC-2 type transporter transmembrane" evidence="6">
    <location>
        <begin position="20"/>
        <end position="380"/>
    </location>
</feature>
<keyword evidence="2 5" id="KW-0812">Transmembrane</keyword>
<organism evidence="7 8">
    <name type="scientific">Paenibacillus plantiphilus</name>
    <dbReference type="NCBI Taxonomy" id="2905650"/>
    <lineage>
        <taxon>Bacteria</taxon>
        <taxon>Bacillati</taxon>
        <taxon>Bacillota</taxon>
        <taxon>Bacilli</taxon>
        <taxon>Bacillales</taxon>
        <taxon>Paenibacillaceae</taxon>
        <taxon>Paenibacillus</taxon>
    </lineage>
</organism>
<protein>
    <recommendedName>
        <fullName evidence="6">ABC-2 type transporter transmembrane domain-containing protein</fullName>
    </recommendedName>
</protein>
<dbReference type="Pfam" id="PF12698">
    <property type="entry name" value="ABC2_membrane_3"/>
    <property type="match status" value="1"/>
</dbReference>
<dbReference type="PANTHER" id="PTHR43027:SF1">
    <property type="entry name" value="DOXORUBICIN RESISTANCE ABC TRANSPORTER PERMEASE PROTEIN DRRC-RELATED"/>
    <property type="match status" value="1"/>
</dbReference>
<name>A0ABN8G606_9BACL</name>
<evidence type="ECO:0000256" key="4">
    <source>
        <dbReference type="ARBA" id="ARBA00023136"/>
    </source>
</evidence>
<feature type="transmembrane region" description="Helical" evidence="5">
    <location>
        <begin position="198"/>
        <end position="219"/>
    </location>
</feature>
<reference evidence="7" key="1">
    <citation type="submission" date="2022-01" db="EMBL/GenBank/DDBJ databases">
        <authorList>
            <person name="Criscuolo A."/>
        </authorList>
    </citation>
    <scope>NUCLEOTIDE SEQUENCE</scope>
    <source>
        <strain evidence="7">CIP111893</strain>
    </source>
</reference>
<evidence type="ECO:0000259" key="6">
    <source>
        <dbReference type="Pfam" id="PF12698"/>
    </source>
</evidence>
<feature type="transmembrane region" description="Helical" evidence="5">
    <location>
        <begin position="303"/>
        <end position="325"/>
    </location>
</feature>
<sequence>MQLWIGIKYEWIKMWRSYTMLISTFLAPICLIVILGVALSGEFGGNDEEINPAQVSIFSSDQGLVYDKLRQYLADADVSRYATTIYPKTISEFEEGLRSGQTHLGIVIREGAFASLLEGNPGAPLEIIHGTGLNKNMISEAFIQIFENRLEWLNGKLASAGSESDKIGVISNMSTAWDSEGDAVKMTKLTPLTSVEYFSVYVLIMCVSLSGLFFAINYYSEKQQHTLERMLTLPISHGTIILAKMIAYAALGIVQSVVILLFSRLFFQVGWGSSFTVIASIILLTIAISISVVFLLMQFIGHIGGVATAFNALVFVSAFLTGGFYPTPGGTVERIIPFTWNHWAASGLFSTMLQSDSSVIQEYLLILLAYAIAAALAALLSYRFILRTKEL</sequence>
<gene>
    <name evidence="7" type="ORF">PAECIP111893_01491</name>
</gene>
<feature type="transmembrane region" description="Helical" evidence="5">
    <location>
        <begin position="363"/>
        <end position="385"/>
    </location>
</feature>
<comment type="caution">
    <text evidence="7">The sequence shown here is derived from an EMBL/GenBank/DDBJ whole genome shotgun (WGS) entry which is preliminary data.</text>
</comment>